<protein>
    <recommendedName>
        <fullName evidence="5">BMFP domain-containing protein YqiC</fullName>
    </recommendedName>
</protein>
<accession>A0ABQ5Z2S4</accession>
<dbReference type="Pfam" id="PF04380">
    <property type="entry name" value="BMFP"/>
    <property type="match status" value="1"/>
</dbReference>
<evidence type="ECO:0000256" key="1">
    <source>
        <dbReference type="SAM" id="Coils"/>
    </source>
</evidence>
<evidence type="ECO:0000313" key="4">
    <source>
        <dbReference type="Proteomes" id="UP001156703"/>
    </source>
</evidence>
<name>A0ABQ5Z2S4_9SPHN</name>
<evidence type="ECO:0000256" key="2">
    <source>
        <dbReference type="SAM" id="MobiDB-lite"/>
    </source>
</evidence>
<evidence type="ECO:0008006" key="5">
    <source>
        <dbReference type="Google" id="ProtNLM"/>
    </source>
</evidence>
<organism evidence="3 4">
    <name type="scientific">Sphingomonas astaxanthinifaciens DSM 22298</name>
    <dbReference type="NCBI Taxonomy" id="1123267"/>
    <lineage>
        <taxon>Bacteria</taxon>
        <taxon>Pseudomonadati</taxon>
        <taxon>Pseudomonadota</taxon>
        <taxon>Alphaproteobacteria</taxon>
        <taxon>Sphingomonadales</taxon>
        <taxon>Sphingomonadaceae</taxon>
        <taxon>Sphingomonas</taxon>
    </lineage>
</organism>
<sequence length="108" mass="11681">MKLMQSQNRFFEDFVKIMNGAAGTVAGMTREAQDGMRERMKEWVAGMDFVSRDEFEAVKAMAATAREEIETLKAELAALKGGKPARKAAAGDVKAPPAGTTGIETPEE</sequence>
<keyword evidence="1" id="KW-0175">Coiled coil</keyword>
<proteinExistence type="predicted"/>
<dbReference type="InterPro" id="IPR007475">
    <property type="entry name" value="UbiK"/>
</dbReference>
<feature type="coiled-coil region" evidence="1">
    <location>
        <begin position="55"/>
        <end position="82"/>
    </location>
</feature>
<dbReference type="EMBL" id="BSOO01000005">
    <property type="protein sequence ID" value="GLR47069.1"/>
    <property type="molecule type" value="Genomic_DNA"/>
</dbReference>
<dbReference type="Proteomes" id="UP001156703">
    <property type="component" value="Unassembled WGS sequence"/>
</dbReference>
<reference evidence="4" key="1">
    <citation type="journal article" date="2019" name="Int. J. Syst. Evol. Microbiol.">
        <title>The Global Catalogue of Microorganisms (GCM) 10K type strain sequencing project: providing services to taxonomists for standard genome sequencing and annotation.</title>
        <authorList>
            <consortium name="The Broad Institute Genomics Platform"/>
            <consortium name="The Broad Institute Genome Sequencing Center for Infectious Disease"/>
            <person name="Wu L."/>
            <person name="Ma J."/>
        </authorList>
    </citation>
    <scope>NUCLEOTIDE SEQUENCE [LARGE SCALE GENOMIC DNA]</scope>
    <source>
        <strain evidence="4">NBRC 102146</strain>
    </source>
</reference>
<gene>
    <name evidence="3" type="ORF">GCM10007925_07800</name>
</gene>
<comment type="caution">
    <text evidence="3">The sequence shown here is derived from an EMBL/GenBank/DDBJ whole genome shotgun (WGS) entry which is preliminary data.</text>
</comment>
<evidence type="ECO:0000313" key="3">
    <source>
        <dbReference type="EMBL" id="GLR47069.1"/>
    </source>
</evidence>
<feature type="region of interest" description="Disordered" evidence="2">
    <location>
        <begin position="83"/>
        <end position="108"/>
    </location>
</feature>
<keyword evidence="4" id="KW-1185">Reference proteome</keyword>